<dbReference type="EMBL" id="JACHXF010000007">
    <property type="protein sequence ID" value="MBB3095915.1"/>
    <property type="molecule type" value="Genomic_DNA"/>
</dbReference>
<dbReference type="RefSeq" id="WP_183221016.1">
    <property type="nucleotide sequence ID" value="NZ_BMPW01000005.1"/>
</dbReference>
<protein>
    <submittedName>
        <fullName evidence="2">Uncharacterized protein</fullName>
    </submittedName>
</protein>
<gene>
    <name evidence="2" type="ORF">FHR83_003585</name>
</gene>
<evidence type="ECO:0000313" key="2">
    <source>
        <dbReference type="EMBL" id="MBB3095915.1"/>
    </source>
</evidence>
<dbReference type="Pfam" id="PF19457">
    <property type="entry name" value="DUF5994"/>
    <property type="match status" value="1"/>
</dbReference>
<reference evidence="2 3" key="1">
    <citation type="submission" date="2020-08" db="EMBL/GenBank/DDBJ databases">
        <title>Genomic Encyclopedia of Type Strains, Phase III (KMG-III): the genomes of soil and plant-associated and newly described type strains.</title>
        <authorList>
            <person name="Whitman W."/>
        </authorList>
    </citation>
    <scope>NUCLEOTIDE SEQUENCE [LARGE SCALE GENOMIC DNA]</scope>
    <source>
        <strain evidence="2 3">CECT 3287</strain>
    </source>
</reference>
<dbReference type="AlphaFoldDB" id="A0A7W5AH06"/>
<comment type="caution">
    <text evidence="2">The sequence shown here is derived from an EMBL/GenBank/DDBJ whole genome shotgun (WGS) entry which is preliminary data.</text>
</comment>
<evidence type="ECO:0000313" key="3">
    <source>
        <dbReference type="Proteomes" id="UP000590749"/>
    </source>
</evidence>
<dbReference type="Proteomes" id="UP000590749">
    <property type="component" value="Unassembled WGS sequence"/>
</dbReference>
<accession>A0A7W5AH06</accession>
<sequence>MTIVSATPPSVPRLCLEPTGSRRTLLDGAWWPRSTDPIAELPGLVLAIDKIRGPVTRLVLAAGGWDHHPRRLSMHGRVLRLGYFTSQPLSLLTAICERNERVDLLVVAPDTASGTADTAMILAATTSNSVHAQNIIPAGGTPAPRAAVDNAPEDAWETDGGRHAPAEHKVPEPAGRDRSKPSHAPRRRPRGLDGRPGTEEMVDASQRSR</sequence>
<organism evidence="2 3">
    <name type="scientific">Actinoplanes campanulatus</name>
    <dbReference type="NCBI Taxonomy" id="113559"/>
    <lineage>
        <taxon>Bacteria</taxon>
        <taxon>Bacillati</taxon>
        <taxon>Actinomycetota</taxon>
        <taxon>Actinomycetes</taxon>
        <taxon>Micromonosporales</taxon>
        <taxon>Micromonosporaceae</taxon>
        <taxon>Actinoplanes</taxon>
    </lineage>
</organism>
<dbReference type="InterPro" id="IPR046036">
    <property type="entry name" value="DUF5994"/>
</dbReference>
<proteinExistence type="predicted"/>
<feature type="region of interest" description="Disordered" evidence="1">
    <location>
        <begin position="134"/>
        <end position="209"/>
    </location>
</feature>
<name>A0A7W5AH06_9ACTN</name>
<feature type="compositionally biased region" description="Basic and acidic residues" evidence="1">
    <location>
        <begin position="159"/>
        <end position="180"/>
    </location>
</feature>
<keyword evidence="3" id="KW-1185">Reference proteome</keyword>
<evidence type="ECO:0000256" key="1">
    <source>
        <dbReference type="SAM" id="MobiDB-lite"/>
    </source>
</evidence>